<dbReference type="SUPFAM" id="SSF53335">
    <property type="entry name" value="S-adenosyl-L-methionine-dependent methyltransferases"/>
    <property type="match status" value="1"/>
</dbReference>
<dbReference type="InterPro" id="IPR041698">
    <property type="entry name" value="Methyltransf_25"/>
</dbReference>
<gene>
    <name evidence="4" type="ORF">SAMN06265376_102228</name>
</gene>
<dbReference type="Pfam" id="PF13649">
    <property type="entry name" value="Methyltransf_25"/>
    <property type="match status" value="1"/>
</dbReference>
<evidence type="ECO:0000256" key="1">
    <source>
        <dbReference type="ARBA" id="ARBA00022603"/>
    </source>
</evidence>
<dbReference type="AlphaFoldDB" id="A0A238YNV3"/>
<organism evidence="4 5">
    <name type="scientific">Dokdonia pacifica</name>
    <dbReference type="NCBI Taxonomy" id="1627892"/>
    <lineage>
        <taxon>Bacteria</taxon>
        <taxon>Pseudomonadati</taxon>
        <taxon>Bacteroidota</taxon>
        <taxon>Flavobacteriia</taxon>
        <taxon>Flavobacteriales</taxon>
        <taxon>Flavobacteriaceae</taxon>
        <taxon>Dokdonia</taxon>
    </lineage>
</organism>
<accession>A0A238YNV3</accession>
<name>A0A238YNV3_9FLAO</name>
<dbReference type="RefSeq" id="WP_089370995.1">
    <property type="nucleotide sequence ID" value="NZ_BMEP01000001.1"/>
</dbReference>
<dbReference type="CDD" id="cd02440">
    <property type="entry name" value="AdoMet_MTases"/>
    <property type="match status" value="1"/>
</dbReference>
<keyword evidence="5" id="KW-1185">Reference proteome</keyword>
<protein>
    <submittedName>
        <fullName evidence="4">Methyltransferase domain-containing protein</fullName>
    </submittedName>
</protein>
<evidence type="ECO:0000313" key="4">
    <source>
        <dbReference type="EMBL" id="SNR72700.1"/>
    </source>
</evidence>
<dbReference type="PANTHER" id="PTHR43861:SF1">
    <property type="entry name" value="TRANS-ACONITATE 2-METHYLTRANSFERASE"/>
    <property type="match status" value="1"/>
</dbReference>
<dbReference type="PANTHER" id="PTHR43861">
    <property type="entry name" value="TRANS-ACONITATE 2-METHYLTRANSFERASE-RELATED"/>
    <property type="match status" value="1"/>
</dbReference>
<dbReference type="Gene3D" id="3.40.50.150">
    <property type="entry name" value="Vaccinia Virus protein VP39"/>
    <property type="match status" value="1"/>
</dbReference>
<feature type="domain" description="Methyltransferase" evidence="3">
    <location>
        <begin position="46"/>
        <end position="138"/>
    </location>
</feature>
<evidence type="ECO:0000256" key="2">
    <source>
        <dbReference type="ARBA" id="ARBA00022679"/>
    </source>
</evidence>
<dbReference type="EMBL" id="FZNY01000002">
    <property type="protein sequence ID" value="SNR72700.1"/>
    <property type="molecule type" value="Genomic_DNA"/>
</dbReference>
<keyword evidence="2 4" id="KW-0808">Transferase</keyword>
<sequence length="209" mass="24054">MDSYEETHETWNRMAKLYEEVFMDLDIYNASYDQFCELIGTEEAAILEIGCGPGNITKYLSKQQPSYKILTTDVAPNMIALAQKNVPNATFKILDIRQLHTLKKLFHGVIIGFALPYISKEDTIQLFKNVYEKLYSEGILYISFVAGNYKDSGFIIGSSGDRSYFYYHHIDAITEALLSQGFIIKRHLEVPYKKRNDTTEIHTILILQK</sequence>
<proteinExistence type="predicted"/>
<dbReference type="GO" id="GO:0032259">
    <property type="term" value="P:methylation"/>
    <property type="evidence" value="ECO:0007669"/>
    <property type="project" value="UniProtKB-KW"/>
</dbReference>
<dbReference type="InterPro" id="IPR029063">
    <property type="entry name" value="SAM-dependent_MTases_sf"/>
</dbReference>
<dbReference type="Proteomes" id="UP000198379">
    <property type="component" value="Unassembled WGS sequence"/>
</dbReference>
<evidence type="ECO:0000313" key="5">
    <source>
        <dbReference type="Proteomes" id="UP000198379"/>
    </source>
</evidence>
<reference evidence="4 5" key="1">
    <citation type="submission" date="2017-06" db="EMBL/GenBank/DDBJ databases">
        <authorList>
            <person name="Kim H.J."/>
            <person name="Triplett B.A."/>
        </authorList>
    </citation>
    <scope>NUCLEOTIDE SEQUENCE [LARGE SCALE GENOMIC DNA]</scope>
    <source>
        <strain evidence="4 5">DSM 25597</strain>
    </source>
</reference>
<dbReference type="GO" id="GO:0008168">
    <property type="term" value="F:methyltransferase activity"/>
    <property type="evidence" value="ECO:0007669"/>
    <property type="project" value="UniProtKB-KW"/>
</dbReference>
<keyword evidence="1 4" id="KW-0489">Methyltransferase</keyword>
<evidence type="ECO:0000259" key="3">
    <source>
        <dbReference type="Pfam" id="PF13649"/>
    </source>
</evidence>
<dbReference type="OrthoDB" id="9789123at2"/>